<protein>
    <recommendedName>
        <fullName evidence="3">(Na+)-NQR maturation NqrM</fullName>
    </recommendedName>
</protein>
<gene>
    <name evidence="1" type="ORF">VST7929_03070</name>
</gene>
<dbReference type="Proteomes" id="UP000838672">
    <property type="component" value="Unassembled WGS sequence"/>
</dbReference>
<evidence type="ECO:0000313" key="1">
    <source>
        <dbReference type="EMBL" id="CAH0535500.1"/>
    </source>
</evidence>
<evidence type="ECO:0008006" key="3">
    <source>
        <dbReference type="Google" id="ProtNLM"/>
    </source>
</evidence>
<evidence type="ECO:0000313" key="2">
    <source>
        <dbReference type="Proteomes" id="UP000838672"/>
    </source>
</evidence>
<keyword evidence="2" id="KW-1185">Reference proteome</keyword>
<sequence>MLLLITSIIAVTLIAVMVAFAFSIERTPIQGVCRQVQVLKNDHRCQCKSPCPTHRLSIVPQQRHTSVLRVVR</sequence>
<organism evidence="1 2">
    <name type="scientific">Vibrio stylophorae</name>
    <dbReference type="NCBI Taxonomy" id="659351"/>
    <lineage>
        <taxon>Bacteria</taxon>
        <taxon>Pseudomonadati</taxon>
        <taxon>Pseudomonadota</taxon>
        <taxon>Gammaproteobacteria</taxon>
        <taxon>Vibrionales</taxon>
        <taxon>Vibrionaceae</taxon>
        <taxon>Vibrio</taxon>
    </lineage>
</organism>
<comment type="caution">
    <text evidence="1">The sequence shown here is derived from an EMBL/GenBank/DDBJ whole genome shotgun (WGS) entry which is preliminary data.</text>
</comment>
<dbReference type="EMBL" id="CAKLDI010000002">
    <property type="protein sequence ID" value="CAH0535500.1"/>
    <property type="molecule type" value="Genomic_DNA"/>
</dbReference>
<proteinExistence type="predicted"/>
<accession>A0ABM8ZXL8</accession>
<reference evidence="1" key="1">
    <citation type="submission" date="2021-11" db="EMBL/GenBank/DDBJ databases">
        <authorList>
            <person name="Rodrigo-Torres L."/>
            <person name="Arahal R. D."/>
            <person name="Lucena T."/>
        </authorList>
    </citation>
    <scope>NUCLEOTIDE SEQUENCE</scope>
    <source>
        <strain evidence="1">CECT 7929</strain>
    </source>
</reference>
<name>A0ABM8ZXL8_9VIBR</name>